<accession>A0A7K1RE40</accession>
<dbReference type="EMBL" id="WPHU01000003">
    <property type="protein sequence ID" value="MVA56261.1"/>
    <property type="molecule type" value="Genomic_DNA"/>
</dbReference>
<dbReference type="RefSeq" id="WP_156590937.1">
    <property type="nucleotide sequence ID" value="NZ_WPHU01000003.1"/>
</dbReference>
<reference evidence="2 3" key="1">
    <citation type="submission" date="2019-12" db="EMBL/GenBank/DDBJ databases">
        <title>Whole-genome sequencing of Allorhizobium vitis.</title>
        <authorList>
            <person name="Gan H.M."/>
            <person name="Szegedi E."/>
            <person name="Burr T."/>
            <person name="Savka M.A."/>
        </authorList>
    </citation>
    <scope>NUCLEOTIDE SEQUENCE [LARGE SCALE GENOMIC DNA]</scope>
    <source>
        <strain evidence="2 3">CG415</strain>
    </source>
</reference>
<proteinExistence type="predicted"/>
<feature type="transmembrane region" description="Helical" evidence="1">
    <location>
        <begin position="119"/>
        <end position="141"/>
    </location>
</feature>
<evidence type="ECO:0000256" key="1">
    <source>
        <dbReference type="SAM" id="Phobius"/>
    </source>
</evidence>
<dbReference type="Proteomes" id="UP000440716">
    <property type="component" value="Unassembled WGS sequence"/>
</dbReference>
<sequence length="282" mass="30525">MTIPVLAVPFLDPSVGRISKELPEGLTIAEIIGVTMPGLSDHDLALLRVVLVSDRGSAVIEQRYWHRVRPYAGVRVVIRLVPGKSALRSVLTVIVSIAAAALGQYWATAMALGSATATTVVAAGITLGLTVLGNLLINALIPPASNKKDKTTYYINGWRNNLDPDGVIPEVYGKIRFAPPFAATSYTEIVGNIQYLRSIFLVGYGGDYGVALSDFWIGDTSIDEYDELTIETHEGLASDGTFTLYYRQVYELSLGVELTREKPRNDQGKVISGAAKEDPVVR</sequence>
<keyword evidence="1" id="KW-0812">Transmembrane</keyword>
<evidence type="ECO:0008006" key="4">
    <source>
        <dbReference type="Google" id="ProtNLM"/>
    </source>
</evidence>
<organism evidence="2 3">
    <name type="scientific">Agrobacterium vitis</name>
    <name type="common">Rhizobium vitis</name>
    <dbReference type="NCBI Taxonomy" id="373"/>
    <lineage>
        <taxon>Bacteria</taxon>
        <taxon>Pseudomonadati</taxon>
        <taxon>Pseudomonadota</taxon>
        <taxon>Alphaproteobacteria</taxon>
        <taxon>Hyphomicrobiales</taxon>
        <taxon>Rhizobiaceae</taxon>
        <taxon>Rhizobium/Agrobacterium group</taxon>
        <taxon>Agrobacterium</taxon>
    </lineage>
</organism>
<evidence type="ECO:0000313" key="2">
    <source>
        <dbReference type="EMBL" id="MVA56261.1"/>
    </source>
</evidence>
<comment type="caution">
    <text evidence="2">The sequence shown here is derived from an EMBL/GenBank/DDBJ whole genome shotgun (WGS) entry which is preliminary data.</text>
</comment>
<keyword evidence="1" id="KW-1133">Transmembrane helix</keyword>
<evidence type="ECO:0000313" key="3">
    <source>
        <dbReference type="Proteomes" id="UP000440716"/>
    </source>
</evidence>
<feature type="transmembrane region" description="Helical" evidence="1">
    <location>
        <begin position="85"/>
        <end position="107"/>
    </location>
</feature>
<keyword evidence="1" id="KW-0472">Membrane</keyword>
<name>A0A7K1RE40_AGRVI</name>
<protein>
    <recommendedName>
        <fullName evidence="4">Phage tail protein</fullName>
    </recommendedName>
</protein>
<gene>
    <name evidence="2" type="ORF">GOZ88_09055</name>
</gene>
<dbReference type="AlphaFoldDB" id="A0A7K1RE40"/>